<keyword evidence="2" id="KW-0812">Transmembrane</keyword>
<dbReference type="EMBL" id="MASJ01000018">
    <property type="protein sequence ID" value="OCS84904.1"/>
    <property type="molecule type" value="Genomic_DNA"/>
</dbReference>
<dbReference type="InterPro" id="IPR008930">
    <property type="entry name" value="Terpenoid_cyclase/PrenylTrfase"/>
</dbReference>
<dbReference type="Pfam" id="PF00432">
    <property type="entry name" value="Prenyltrans"/>
    <property type="match status" value="1"/>
</dbReference>
<dbReference type="OrthoDB" id="411361at2"/>
<dbReference type="AlphaFoldDB" id="A0A1C0YCN8"/>
<evidence type="ECO:0000313" key="5">
    <source>
        <dbReference type="EMBL" id="OCS84904.1"/>
    </source>
</evidence>
<dbReference type="InterPro" id="IPR001330">
    <property type="entry name" value="Prenyltrans"/>
</dbReference>
<evidence type="ECO:0000256" key="1">
    <source>
        <dbReference type="ARBA" id="ARBA00022737"/>
    </source>
</evidence>
<sequence length="588" mass="66056">MKRFTLYVVCVLLLIPSTAHAFVDDTIEGIITWKKQQQQLDEQDALLQAASSTLDWYAFSLGRLGYADDFDAYIAVTEKFITARYELPDKLDAMKATEWHRLSLALLAVGADPTNIGGIHLIADGTYNRAKTASLGTQGINGWIWGLITLDSMRYIVPNDAVTTRQQIIEAILAAQLTDGGFSFYHDRADVDITAMALQALAPYANSFEQFTYTQQATGDTVTKSVRTVVEEALATLSTMQSANGDFGSYDTTNAESTAQVLVALSMLQIDLRNDMRFIKNGNTVLDGLMRYKQQDGGFIHAATYNPENPTSLPDESNSMASEQALYALVAYKRYSEQLRALYDMRAPLTTEEKAQIDALEEAIEHANLQSRKDVEALLTAYEGIAPADTMYIEHFDDVQRAVEQLSIEYDTPYFTKEMGITTNGAGTVTPLLAGGAQQEITNDVVTQWLTRDDFATADYRDALRYLRYANEHMHDVVPKLEAVIANIEALQRDIDALNEDILQHIYPIAEVTLQDEETVRTIQQRFLALPEAEQQQIINYDDLMQLDAHMDSLVRERWLTYALVLIVTLGIVIFTYRIVQRKRRQHA</sequence>
<comment type="caution">
    <text evidence="5">The sequence shown here is derived from an EMBL/GenBank/DDBJ whole genome shotgun (WGS) entry which is preliminary data.</text>
</comment>
<evidence type="ECO:0000256" key="2">
    <source>
        <dbReference type="SAM" id="Phobius"/>
    </source>
</evidence>
<evidence type="ECO:0000256" key="3">
    <source>
        <dbReference type="SAM" id="SignalP"/>
    </source>
</evidence>
<dbReference type="CDD" id="cd00688">
    <property type="entry name" value="ISOPREN_C2_like"/>
    <property type="match status" value="1"/>
</dbReference>
<keyword evidence="2" id="KW-0472">Membrane</keyword>
<organism evidence="5 6">
    <name type="scientific">Caryophanon tenue</name>
    <dbReference type="NCBI Taxonomy" id="33978"/>
    <lineage>
        <taxon>Bacteria</taxon>
        <taxon>Bacillati</taxon>
        <taxon>Bacillota</taxon>
        <taxon>Bacilli</taxon>
        <taxon>Bacillales</taxon>
        <taxon>Caryophanaceae</taxon>
        <taxon>Caryophanon</taxon>
    </lineage>
</organism>
<dbReference type="STRING" id="33978.A6M13_14485"/>
<gene>
    <name evidence="5" type="ORF">A6M13_14485</name>
</gene>
<keyword evidence="6" id="KW-1185">Reference proteome</keyword>
<evidence type="ECO:0000259" key="4">
    <source>
        <dbReference type="Pfam" id="PF00432"/>
    </source>
</evidence>
<evidence type="ECO:0000313" key="6">
    <source>
        <dbReference type="Proteomes" id="UP000093199"/>
    </source>
</evidence>
<dbReference type="GO" id="GO:0003824">
    <property type="term" value="F:catalytic activity"/>
    <property type="evidence" value="ECO:0007669"/>
    <property type="project" value="InterPro"/>
</dbReference>
<dbReference type="RefSeq" id="WP_066545384.1">
    <property type="nucleotide sequence ID" value="NZ_MASJ01000018.1"/>
</dbReference>
<keyword evidence="2" id="KW-1133">Transmembrane helix</keyword>
<feature type="domain" description="Prenyltransferase alpha-alpha toroid" evidence="4">
    <location>
        <begin position="133"/>
        <end position="299"/>
    </location>
</feature>
<feature type="transmembrane region" description="Helical" evidence="2">
    <location>
        <begin position="559"/>
        <end position="580"/>
    </location>
</feature>
<keyword evidence="1" id="KW-0677">Repeat</keyword>
<dbReference type="SUPFAM" id="SSF48239">
    <property type="entry name" value="Terpenoid cyclases/Protein prenyltransferases"/>
    <property type="match status" value="1"/>
</dbReference>
<proteinExistence type="predicted"/>
<dbReference type="Proteomes" id="UP000093199">
    <property type="component" value="Unassembled WGS sequence"/>
</dbReference>
<feature type="chain" id="PRO_5008649026" description="Prenyltransferase alpha-alpha toroid domain-containing protein" evidence="3">
    <location>
        <begin position="22"/>
        <end position="588"/>
    </location>
</feature>
<feature type="signal peptide" evidence="3">
    <location>
        <begin position="1"/>
        <end position="21"/>
    </location>
</feature>
<protein>
    <recommendedName>
        <fullName evidence="4">Prenyltransferase alpha-alpha toroid domain-containing protein</fullName>
    </recommendedName>
</protein>
<name>A0A1C0YCN8_9BACL</name>
<reference evidence="5 6" key="1">
    <citation type="submission" date="2016-07" db="EMBL/GenBank/DDBJ databases">
        <title>Caryophanon tenue genome sequencing.</title>
        <authorList>
            <person name="Verma A."/>
            <person name="Pal Y."/>
            <person name="Krishnamurthi S."/>
        </authorList>
    </citation>
    <scope>NUCLEOTIDE SEQUENCE [LARGE SCALE GENOMIC DNA]</scope>
    <source>
        <strain evidence="5 6">DSM 14152</strain>
    </source>
</reference>
<dbReference type="Gene3D" id="1.50.10.20">
    <property type="match status" value="1"/>
</dbReference>
<keyword evidence="3" id="KW-0732">Signal</keyword>
<accession>A0A1C0YCN8</accession>